<evidence type="ECO:0000313" key="3">
    <source>
        <dbReference type="Proteomes" id="UP001569428"/>
    </source>
</evidence>
<proteinExistence type="predicted"/>
<dbReference type="Pfam" id="PF13006">
    <property type="entry name" value="Nterm_IS4"/>
    <property type="match status" value="1"/>
</dbReference>
<dbReference type="EMBL" id="JBGMEK010000052">
    <property type="protein sequence ID" value="MFA0812736.1"/>
    <property type="molecule type" value="Genomic_DNA"/>
</dbReference>
<feature type="domain" description="Transposase IS4 N-terminal" evidence="1">
    <location>
        <begin position="15"/>
        <end position="52"/>
    </location>
</feature>
<name>A0ABV4P3N0_9GAMM</name>
<dbReference type="RefSeq" id="WP_371840448.1">
    <property type="nucleotide sequence ID" value="NZ_JBGMEK010000052.1"/>
</dbReference>
<gene>
    <name evidence="2" type="ORF">ACCI49_17625</name>
</gene>
<dbReference type="Proteomes" id="UP001569428">
    <property type="component" value="Unassembled WGS sequence"/>
</dbReference>
<accession>A0ABV4P3N0</accession>
<keyword evidence="3" id="KW-1185">Reference proteome</keyword>
<comment type="caution">
    <text evidence="2">The sequence shown here is derived from an EMBL/GenBank/DDBJ whole genome shotgun (WGS) entry which is preliminary data.</text>
</comment>
<evidence type="ECO:0000313" key="2">
    <source>
        <dbReference type="EMBL" id="MFA0812736.1"/>
    </source>
</evidence>
<organism evidence="2 3">
    <name type="scientific">Microbulbifer epialgicus</name>
    <dbReference type="NCBI Taxonomy" id="393907"/>
    <lineage>
        <taxon>Bacteria</taxon>
        <taxon>Pseudomonadati</taxon>
        <taxon>Pseudomonadota</taxon>
        <taxon>Gammaproteobacteria</taxon>
        <taxon>Cellvibrionales</taxon>
        <taxon>Microbulbiferaceae</taxon>
        <taxon>Microbulbifer</taxon>
    </lineage>
</organism>
<dbReference type="InterPro" id="IPR024473">
    <property type="entry name" value="Transposases_IS4_N"/>
</dbReference>
<sequence length="53" mass="6201">MQFNQVVEAIYFVTPEQFSTLFKVLSPELIEQCLQEFGAVTVPRRRLPVEMKI</sequence>
<reference evidence="2 3" key="1">
    <citation type="submission" date="2024-08" db="EMBL/GenBank/DDBJ databases">
        <authorList>
            <person name="Ishaq N."/>
        </authorList>
    </citation>
    <scope>NUCLEOTIDE SEQUENCE [LARGE SCALE GENOMIC DNA]</scope>
    <source>
        <strain evidence="2 3">DSM 18651</strain>
    </source>
</reference>
<protein>
    <submittedName>
        <fullName evidence="2">Transposase domain-containing protein</fullName>
    </submittedName>
</protein>
<evidence type="ECO:0000259" key="1">
    <source>
        <dbReference type="Pfam" id="PF13006"/>
    </source>
</evidence>